<dbReference type="Proteomes" id="UP000010420">
    <property type="component" value="Unassembled WGS sequence"/>
</dbReference>
<dbReference type="HOGENOM" id="CLU_3097326_0_0_9"/>
<keyword evidence="1" id="KW-0472">Membrane</keyword>
<accession>L1Q6J5</accession>
<evidence type="ECO:0000313" key="3">
    <source>
        <dbReference type="Proteomes" id="UP000010420"/>
    </source>
</evidence>
<keyword evidence="1" id="KW-0812">Transmembrane</keyword>
<keyword evidence="1" id="KW-1133">Transmembrane helix</keyword>
<name>L1Q6J5_9CLOT</name>
<evidence type="ECO:0000313" key="2">
    <source>
        <dbReference type="EMBL" id="EKY23232.1"/>
    </source>
</evidence>
<reference evidence="2 3" key="1">
    <citation type="submission" date="2012-05" db="EMBL/GenBank/DDBJ databases">
        <authorList>
            <person name="Weinstock G."/>
            <person name="Sodergren E."/>
            <person name="Lobos E.A."/>
            <person name="Fulton L."/>
            <person name="Fulton R."/>
            <person name="Courtney L."/>
            <person name="Fronick C."/>
            <person name="O'Laughlin M."/>
            <person name="Godfrey J."/>
            <person name="Wilson R.M."/>
            <person name="Miner T."/>
            <person name="Farmer C."/>
            <person name="Delehaunty K."/>
            <person name="Cordes M."/>
            <person name="Minx P."/>
            <person name="Tomlinson C."/>
            <person name="Chen J."/>
            <person name="Wollam A."/>
            <person name="Pepin K.H."/>
            <person name="Bhonagiri V."/>
            <person name="Zhang X."/>
            <person name="Suruliraj S."/>
            <person name="Warren W."/>
            <person name="Mitreva M."/>
            <person name="Mardis E.R."/>
            <person name="Wilson R.K."/>
        </authorList>
    </citation>
    <scope>NUCLEOTIDE SEQUENCE [LARGE SCALE GENOMIC DNA]</scope>
    <source>
        <strain evidence="2 3">DSM 1785</strain>
    </source>
</reference>
<proteinExistence type="predicted"/>
<feature type="transmembrane region" description="Helical" evidence="1">
    <location>
        <begin position="20"/>
        <end position="38"/>
    </location>
</feature>
<dbReference type="EMBL" id="AMEZ01000110">
    <property type="protein sequence ID" value="EKY23232.1"/>
    <property type="molecule type" value="Genomic_DNA"/>
</dbReference>
<evidence type="ECO:0000256" key="1">
    <source>
        <dbReference type="SAM" id="Phobius"/>
    </source>
</evidence>
<dbReference type="AlphaFoldDB" id="L1Q6J5"/>
<protein>
    <submittedName>
        <fullName evidence="2">Uncharacterized protein</fullName>
    </submittedName>
</protein>
<sequence>MIHLFFIVFKQKIHLIYNYFPYAKVMIFTLLKVVFRLVSKMYNIKKALWKM</sequence>
<comment type="caution">
    <text evidence="2">The sequence shown here is derived from an EMBL/GenBank/DDBJ whole genome shotgun (WGS) entry which is preliminary data.</text>
</comment>
<keyword evidence="3" id="KW-1185">Reference proteome</keyword>
<organism evidence="2 3">
    <name type="scientific">Clostridium celatum DSM 1785</name>
    <dbReference type="NCBI Taxonomy" id="545697"/>
    <lineage>
        <taxon>Bacteria</taxon>
        <taxon>Bacillati</taxon>
        <taxon>Bacillota</taxon>
        <taxon>Clostridia</taxon>
        <taxon>Eubacteriales</taxon>
        <taxon>Clostridiaceae</taxon>
        <taxon>Clostridium</taxon>
    </lineage>
</organism>
<gene>
    <name evidence="2" type="ORF">HMPREF0216_03017</name>
</gene>